<keyword evidence="3" id="KW-1185">Reference proteome</keyword>
<feature type="domain" description="Protein kinase" evidence="1">
    <location>
        <begin position="1"/>
        <end position="344"/>
    </location>
</feature>
<accession>A0A8I3A8B7</accession>
<dbReference type="GO" id="GO:0004674">
    <property type="term" value="F:protein serine/threonine kinase activity"/>
    <property type="evidence" value="ECO:0007669"/>
    <property type="project" value="TreeGrafter"/>
</dbReference>
<reference evidence="2" key="1">
    <citation type="submission" date="2021-03" db="EMBL/GenBank/DDBJ databases">
        <title>Evolutionary innovations through gain and loss of genes in the ectomycorrhizal Boletales.</title>
        <authorList>
            <person name="Wu G."/>
            <person name="Miyauchi S."/>
            <person name="Morin E."/>
            <person name="Yang Z.-L."/>
            <person name="Xu J."/>
            <person name="Martin F.M."/>
        </authorList>
    </citation>
    <scope>NUCLEOTIDE SEQUENCE</scope>
    <source>
        <strain evidence="2">BR01</strain>
    </source>
</reference>
<dbReference type="OrthoDB" id="5987198at2759"/>
<sequence>MVARSTRKASQKAEQHDALRTQLELEAFGDVSSPREGRLSEPEIWWCQHFGWLKDLGYLLRQRYSPDWNPSWLGTKRNRFACEDGRAAKFASRLLDATRLSDRKYVVLKLVKKSDHPFELEIGRFFSLHPLADETGNHCVPIYDVLHVPDDPETAIIVMPLLLDYRHPPFDTIGEAVECFRQLFEGLQFMHKHRVAHRDCTSRNFMMDPASFYMDAFHPVNPKMKRDFSGHARFRTRTSGPPKYLLIDFGLSRRYDPSIAEPKDIPIWGADKEVPEFQNSNEPCNPFPTDVFYIGNMIRKDFNEWTYGFDFMQPLIADMVQRDPSKRPTMDEVVKRFGEIRSNLSSWKLRSRVIDKEENILDGFLLGTSHLVRRLRFMTRSVPAIPTPTS</sequence>
<dbReference type="Proteomes" id="UP000683000">
    <property type="component" value="Unassembled WGS sequence"/>
</dbReference>
<dbReference type="SMART" id="SM00220">
    <property type="entry name" value="S_TKc"/>
    <property type="match status" value="1"/>
</dbReference>
<dbReference type="CDD" id="cd00180">
    <property type="entry name" value="PKc"/>
    <property type="match status" value="1"/>
</dbReference>
<dbReference type="AlphaFoldDB" id="A0A8I3A8B7"/>
<proteinExistence type="predicted"/>
<organism evidence="2 3">
    <name type="scientific">Boletus reticuloceps</name>
    <dbReference type="NCBI Taxonomy" id="495285"/>
    <lineage>
        <taxon>Eukaryota</taxon>
        <taxon>Fungi</taxon>
        <taxon>Dikarya</taxon>
        <taxon>Basidiomycota</taxon>
        <taxon>Agaricomycotina</taxon>
        <taxon>Agaricomycetes</taxon>
        <taxon>Agaricomycetidae</taxon>
        <taxon>Boletales</taxon>
        <taxon>Boletineae</taxon>
        <taxon>Boletaceae</taxon>
        <taxon>Boletoideae</taxon>
        <taxon>Boletus</taxon>
    </lineage>
</organism>
<name>A0A8I3A8B7_9AGAM</name>
<dbReference type="GO" id="GO:0005634">
    <property type="term" value="C:nucleus"/>
    <property type="evidence" value="ECO:0007669"/>
    <property type="project" value="TreeGrafter"/>
</dbReference>
<dbReference type="GO" id="GO:0005737">
    <property type="term" value="C:cytoplasm"/>
    <property type="evidence" value="ECO:0007669"/>
    <property type="project" value="TreeGrafter"/>
</dbReference>
<comment type="caution">
    <text evidence="2">The sequence shown here is derived from an EMBL/GenBank/DDBJ whole genome shotgun (WGS) entry which is preliminary data.</text>
</comment>
<dbReference type="PANTHER" id="PTHR44167">
    <property type="entry name" value="OVARIAN-SPECIFIC SERINE/THREONINE-PROTEIN KINASE LOK-RELATED"/>
    <property type="match status" value="1"/>
</dbReference>
<dbReference type="SUPFAM" id="SSF56112">
    <property type="entry name" value="Protein kinase-like (PK-like)"/>
    <property type="match status" value="1"/>
</dbReference>
<evidence type="ECO:0000313" key="2">
    <source>
        <dbReference type="EMBL" id="KAG6375653.1"/>
    </source>
</evidence>
<dbReference type="InterPro" id="IPR000719">
    <property type="entry name" value="Prot_kinase_dom"/>
</dbReference>
<keyword evidence="2" id="KW-0418">Kinase</keyword>
<evidence type="ECO:0000313" key="3">
    <source>
        <dbReference type="Proteomes" id="UP000683000"/>
    </source>
</evidence>
<dbReference type="GO" id="GO:0005524">
    <property type="term" value="F:ATP binding"/>
    <property type="evidence" value="ECO:0007669"/>
    <property type="project" value="InterPro"/>
</dbReference>
<dbReference type="InterPro" id="IPR011009">
    <property type="entry name" value="Kinase-like_dom_sf"/>
</dbReference>
<protein>
    <submittedName>
        <fullName evidence="2">Kinase-like domain-containing protein</fullName>
    </submittedName>
</protein>
<dbReference type="PANTHER" id="PTHR44167:SF24">
    <property type="entry name" value="SERINE_THREONINE-PROTEIN KINASE CHK2"/>
    <property type="match status" value="1"/>
</dbReference>
<keyword evidence="2" id="KW-0808">Transferase</keyword>
<dbReference type="PROSITE" id="PS50011">
    <property type="entry name" value="PROTEIN_KINASE_DOM"/>
    <property type="match status" value="1"/>
</dbReference>
<dbReference type="Gene3D" id="1.10.510.10">
    <property type="entry name" value="Transferase(Phosphotransferase) domain 1"/>
    <property type="match status" value="1"/>
</dbReference>
<dbReference type="EMBL" id="JAGFBS010000014">
    <property type="protein sequence ID" value="KAG6375653.1"/>
    <property type="molecule type" value="Genomic_DNA"/>
</dbReference>
<dbReference type="GO" id="GO:0044773">
    <property type="term" value="P:mitotic DNA damage checkpoint signaling"/>
    <property type="evidence" value="ECO:0007669"/>
    <property type="project" value="TreeGrafter"/>
</dbReference>
<evidence type="ECO:0000259" key="1">
    <source>
        <dbReference type="PROSITE" id="PS50011"/>
    </source>
</evidence>
<gene>
    <name evidence="2" type="ORF">JVT61DRAFT_3223</name>
</gene>